<dbReference type="GO" id="GO:0016747">
    <property type="term" value="F:acyltransferase activity, transferring groups other than amino-acyl groups"/>
    <property type="evidence" value="ECO:0007669"/>
    <property type="project" value="InterPro"/>
</dbReference>
<gene>
    <name evidence="4" type="ORF">FYJ57_11005</name>
</gene>
<keyword evidence="2" id="KW-0012">Acyltransferase</keyword>
<dbReference type="CDD" id="cd04301">
    <property type="entry name" value="NAT_SF"/>
    <property type="match status" value="1"/>
</dbReference>
<dbReference type="Gene3D" id="3.40.630.30">
    <property type="match status" value="1"/>
</dbReference>
<sequence>MTQKEHIRKATERDFPVVYEFVKALWTYNTYEEATVRQVYQKVLDDENSFAWLYEENGVCRGFCHGDYFQTFWMSGLTCYVSTLITREEDRGKGYGKKLLDFVSKEARERGCKAITLDSGLPRTAAHGFYEHYGFEKSCYGFEMFL</sequence>
<dbReference type="SUPFAM" id="SSF55729">
    <property type="entry name" value="Acyl-CoA N-acyltransferases (Nat)"/>
    <property type="match status" value="1"/>
</dbReference>
<comment type="caution">
    <text evidence="4">The sequence shown here is derived from an EMBL/GenBank/DDBJ whole genome shotgun (WGS) entry which is preliminary data.</text>
</comment>
<evidence type="ECO:0000256" key="1">
    <source>
        <dbReference type="ARBA" id="ARBA00022679"/>
    </source>
</evidence>
<dbReference type="AlphaFoldDB" id="A0A7X2P4A9"/>
<protein>
    <submittedName>
        <fullName evidence="4">GNAT family N-acetyltransferase</fullName>
    </submittedName>
</protein>
<name>A0A7X2P4A9_9FIRM</name>
<dbReference type="Pfam" id="PF00583">
    <property type="entry name" value="Acetyltransf_1"/>
    <property type="match status" value="1"/>
</dbReference>
<dbReference type="InterPro" id="IPR050832">
    <property type="entry name" value="Bact_Acetyltransf"/>
</dbReference>
<dbReference type="Proteomes" id="UP000440513">
    <property type="component" value="Unassembled WGS sequence"/>
</dbReference>
<dbReference type="InterPro" id="IPR016181">
    <property type="entry name" value="Acyl_CoA_acyltransferase"/>
</dbReference>
<proteinExistence type="predicted"/>
<feature type="domain" description="N-acetyltransferase" evidence="3">
    <location>
        <begin position="5"/>
        <end position="146"/>
    </location>
</feature>
<organism evidence="4 5">
    <name type="scientific">Oliverpabstia intestinalis</name>
    <dbReference type="NCBI Taxonomy" id="2606633"/>
    <lineage>
        <taxon>Bacteria</taxon>
        <taxon>Bacillati</taxon>
        <taxon>Bacillota</taxon>
        <taxon>Clostridia</taxon>
        <taxon>Lachnospirales</taxon>
        <taxon>Lachnospiraceae</taxon>
        <taxon>Oliverpabstia</taxon>
    </lineage>
</organism>
<evidence type="ECO:0000313" key="5">
    <source>
        <dbReference type="Proteomes" id="UP000440513"/>
    </source>
</evidence>
<evidence type="ECO:0000256" key="2">
    <source>
        <dbReference type="ARBA" id="ARBA00023315"/>
    </source>
</evidence>
<dbReference type="EMBL" id="VUMS01000020">
    <property type="protein sequence ID" value="MST67232.1"/>
    <property type="molecule type" value="Genomic_DNA"/>
</dbReference>
<dbReference type="RefSeq" id="WP_154432671.1">
    <property type="nucleotide sequence ID" value="NZ_JBQHQP010000006.1"/>
</dbReference>
<evidence type="ECO:0000259" key="3">
    <source>
        <dbReference type="PROSITE" id="PS51186"/>
    </source>
</evidence>
<accession>A0A7X2P4A9</accession>
<keyword evidence="5" id="KW-1185">Reference proteome</keyword>
<dbReference type="PROSITE" id="PS51186">
    <property type="entry name" value="GNAT"/>
    <property type="match status" value="1"/>
</dbReference>
<reference evidence="4 5" key="1">
    <citation type="submission" date="2019-08" db="EMBL/GenBank/DDBJ databases">
        <title>In-depth cultivation of the pig gut microbiome towards novel bacterial diversity and tailored functional studies.</title>
        <authorList>
            <person name="Wylensek D."/>
            <person name="Hitch T.C.A."/>
            <person name="Clavel T."/>
        </authorList>
    </citation>
    <scope>NUCLEOTIDE SEQUENCE [LARGE SCALE GENOMIC DNA]</scope>
    <source>
        <strain evidence="4 5">BSM-380-WT-5A</strain>
    </source>
</reference>
<evidence type="ECO:0000313" key="4">
    <source>
        <dbReference type="EMBL" id="MST67232.1"/>
    </source>
</evidence>
<keyword evidence="1 4" id="KW-0808">Transferase</keyword>
<dbReference type="PANTHER" id="PTHR43877">
    <property type="entry name" value="AMINOALKYLPHOSPHONATE N-ACETYLTRANSFERASE-RELATED-RELATED"/>
    <property type="match status" value="1"/>
</dbReference>
<dbReference type="InterPro" id="IPR000182">
    <property type="entry name" value="GNAT_dom"/>
</dbReference>